<feature type="region of interest" description="Disordered" evidence="3">
    <location>
        <begin position="554"/>
        <end position="579"/>
    </location>
</feature>
<comment type="similarity">
    <text evidence="1">Belongs to the plasmid mobilization pre family.</text>
</comment>
<feature type="compositionally biased region" description="Polar residues" evidence="3">
    <location>
        <begin position="554"/>
        <end position="570"/>
    </location>
</feature>
<dbReference type="RefSeq" id="WP_029631604.1">
    <property type="nucleotide sequence ID" value="NZ_JACJTA010000061.1"/>
</dbReference>
<dbReference type="Gene3D" id="3.30.930.30">
    <property type="match status" value="1"/>
</dbReference>
<evidence type="ECO:0000313" key="4">
    <source>
        <dbReference type="EMBL" id="MBD2607357.1"/>
    </source>
</evidence>
<evidence type="ECO:0000256" key="2">
    <source>
        <dbReference type="SAM" id="Coils"/>
    </source>
</evidence>
<protein>
    <submittedName>
        <fullName evidence="4">Plasmid recombination protein</fullName>
    </submittedName>
</protein>
<dbReference type="InterPro" id="IPR001668">
    <property type="entry name" value="Mob_Pre"/>
</dbReference>
<organism evidence="4 5">
    <name type="scientific">Scytonema hofmannii FACHB-248</name>
    <dbReference type="NCBI Taxonomy" id="1842502"/>
    <lineage>
        <taxon>Bacteria</taxon>
        <taxon>Bacillati</taxon>
        <taxon>Cyanobacteriota</taxon>
        <taxon>Cyanophyceae</taxon>
        <taxon>Nostocales</taxon>
        <taxon>Scytonemataceae</taxon>
        <taxon>Scytonema</taxon>
    </lineage>
</organism>
<keyword evidence="2" id="KW-0175">Coiled coil</keyword>
<gene>
    <name evidence="4" type="ORF">H6G81_23210</name>
</gene>
<sequence length="579" mass="64694">MAYAIFRIEKQKTWGQIAGSASHAQRTRETPNANPNQENIWLIGNPKQDLVQAVRDRINEQTIRKNAVLCVDMLLAASPEYFRHDSVAEAGLYEDDKLEAWVKLNEQWLSERFGDRIVSAVLHRDEATPHIQAHLVPIDEKGKLNCNGIFGSPKILRKWQDDYAEAMQPLGLERGIRGSKATHIDIQQYYSNINADHTLDMDVLLDKARDRDRAERQRREMEATAKAAQASADRLRQQNQRLQLQIRKLKKQLAQQSEQLQDIPLEDVAYELGLSGNNDLENRWIGAGIVLEINATKFSDSGTQTNGEGAIELVQHVMDYDYPSSVAWLADRFGETKAIAATTAKSQRQAEDIIATKRVPQFEPPAPDEDKWSLLRHHLVETCGLRENLVDKTHSVGRIYADAQGNAVFLQQAMHCTDGQLRRGSVTGASMKGSGFNGLALGSSRDEGWFGVGLGQGDLQRIALVESPIEVLSIVSLYPNPKVPTLYLATNGTDALPMELMHSSMERGGEIFVAYGAGESGEKLAQQVMEQLPEATRVKPQQGETWNEQLRISQQQVREQMNRQAQQKQKSIGGGGMEL</sequence>
<accession>A0ABR8GVZ4</accession>
<dbReference type="Pfam" id="PF13155">
    <property type="entry name" value="Toprim_2"/>
    <property type="match status" value="1"/>
</dbReference>
<dbReference type="Proteomes" id="UP000660380">
    <property type="component" value="Unassembled WGS sequence"/>
</dbReference>
<evidence type="ECO:0000256" key="1">
    <source>
        <dbReference type="ARBA" id="ARBA00010657"/>
    </source>
</evidence>
<dbReference type="CDD" id="cd17242">
    <property type="entry name" value="MobM_relaxase"/>
    <property type="match status" value="1"/>
</dbReference>
<dbReference type="Pfam" id="PF01076">
    <property type="entry name" value="Mob_Pre"/>
    <property type="match status" value="1"/>
</dbReference>
<name>A0ABR8GVZ4_9CYAN</name>
<comment type="caution">
    <text evidence="4">The sequence shown here is derived from an EMBL/GenBank/DDBJ whole genome shotgun (WGS) entry which is preliminary data.</text>
</comment>
<proteinExistence type="inferred from homology"/>
<dbReference type="NCBIfam" id="NF041497">
    <property type="entry name" value="MobV"/>
    <property type="match status" value="1"/>
</dbReference>
<feature type="coiled-coil region" evidence="2">
    <location>
        <begin position="204"/>
        <end position="259"/>
    </location>
</feature>
<keyword evidence="5" id="KW-1185">Reference proteome</keyword>
<feature type="region of interest" description="Disordered" evidence="3">
    <location>
        <begin position="17"/>
        <end position="37"/>
    </location>
</feature>
<reference evidence="4 5" key="1">
    <citation type="journal article" date="2020" name="ISME J.">
        <title>Comparative genomics reveals insights into cyanobacterial evolution and habitat adaptation.</title>
        <authorList>
            <person name="Chen M.Y."/>
            <person name="Teng W.K."/>
            <person name="Zhao L."/>
            <person name="Hu C.X."/>
            <person name="Zhou Y.K."/>
            <person name="Han B.P."/>
            <person name="Song L.R."/>
            <person name="Shu W.S."/>
        </authorList>
    </citation>
    <scope>NUCLEOTIDE SEQUENCE [LARGE SCALE GENOMIC DNA]</scope>
    <source>
        <strain evidence="4 5">FACHB-248</strain>
    </source>
</reference>
<evidence type="ECO:0000256" key="3">
    <source>
        <dbReference type="SAM" id="MobiDB-lite"/>
    </source>
</evidence>
<dbReference type="EMBL" id="JACJTA010000061">
    <property type="protein sequence ID" value="MBD2607357.1"/>
    <property type="molecule type" value="Genomic_DNA"/>
</dbReference>
<evidence type="ECO:0000313" key="5">
    <source>
        <dbReference type="Proteomes" id="UP000660380"/>
    </source>
</evidence>